<sequence length="175" mass="18717">MASKTPKLPPARFVRSVLKSFMQDSGLEPRLFGPHLRITNAQEGRVDFELDIQPHHTILHGGTIASMVDLGGSLAVASNGLYATGVSTDLNVTYIGSGGKVGDKLRATAVLDKIGKTLAYTTVTFYNDKGEMTARGSHTKYVRAAWNPDLPLWHAPEGAPVAEEEPEGNGEAKSS</sequence>
<dbReference type="GeneID" id="18258511"/>
<protein>
    <recommendedName>
        <fullName evidence="3">Thioesterase domain-containing protein</fullName>
    </recommendedName>
</protein>
<dbReference type="Pfam" id="PF03061">
    <property type="entry name" value="4HBT"/>
    <property type="match status" value="1"/>
</dbReference>
<dbReference type="InterPro" id="IPR039298">
    <property type="entry name" value="ACOT13"/>
</dbReference>
<dbReference type="SUPFAM" id="SSF54637">
    <property type="entry name" value="Thioesterase/thiol ester dehydrase-isomerase"/>
    <property type="match status" value="1"/>
</dbReference>
<dbReference type="eggNOG" id="KOG3328">
    <property type="taxonomic scope" value="Eukaryota"/>
</dbReference>
<dbReference type="PANTHER" id="PTHR21660">
    <property type="entry name" value="THIOESTERASE SUPERFAMILY MEMBER-RELATED"/>
    <property type="match status" value="1"/>
</dbReference>
<comment type="similarity">
    <text evidence="1">Belongs to the thioesterase PaaI family.</text>
</comment>
<evidence type="ECO:0000259" key="3">
    <source>
        <dbReference type="Pfam" id="PF03061"/>
    </source>
</evidence>
<dbReference type="Proteomes" id="UP000008066">
    <property type="component" value="Unassembled WGS sequence"/>
</dbReference>
<dbReference type="HOGENOM" id="CLU_089876_12_1_1"/>
<dbReference type="FunFam" id="3.10.129.10:FF:000033">
    <property type="entry name" value="acyl-coenzyme A thioesterase 13"/>
    <property type="match status" value="1"/>
</dbReference>
<dbReference type="EMBL" id="GL988043">
    <property type="protein sequence ID" value="EGS19977.1"/>
    <property type="molecule type" value="Genomic_DNA"/>
</dbReference>
<dbReference type="OrthoDB" id="46529at2759"/>
<dbReference type="KEGG" id="cthr:CTHT_0044730"/>
<feature type="region of interest" description="Disordered" evidence="2">
    <location>
        <begin position="154"/>
        <end position="175"/>
    </location>
</feature>
<dbReference type="PANTHER" id="PTHR21660:SF57">
    <property type="entry name" value="PAAI THIOESTERASE"/>
    <property type="match status" value="1"/>
</dbReference>
<dbReference type="AlphaFoldDB" id="G0S966"/>
<dbReference type="CDD" id="cd03443">
    <property type="entry name" value="PaaI_thioesterase"/>
    <property type="match status" value="1"/>
</dbReference>
<dbReference type="STRING" id="759272.G0S966"/>
<feature type="domain" description="Thioesterase" evidence="3">
    <location>
        <begin position="57"/>
        <end position="131"/>
    </location>
</feature>
<evidence type="ECO:0000313" key="4">
    <source>
        <dbReference type="EMBL" id="EGS19977.1"/>
    </source>
</evidence>
<name>G0S966_CHATD</name>
<evidence type="ECO:0000256" key="1">
    <source>
        <dbReference type="ARBA" id="ARBA00008324"/>
    </source>
</evidence>
<proteinExistence type="inferred from homology"/>
<dbReference type="OMA" id="KQIMRAM"/>
<gene>
    <name evidence="4" type="ORF">CTHT_0044730</name>
</gene>
<evidence type="ECO:0000256" key="2">
    <source>
        <dbReference type="SAM" id="MobiDB-lite"/>
    </source>
</evidence>
<dbReference type="Gene3D" id="3.10.129.10">
    <property type="entry name" value="Hotdog Thioesterase"/>
    <property type="match status" value="1"/>
</dbReference>
<dbReference type="InterPro" id="IPR006683">
    <property type="entry name" value="Thioestr_dom"/>
</dbReference>
<dbReference type="RefSeq" id="XP_006694862.1">
    <property type="nucleotide sequence ID" value="XM_006694799.1"/>
</dbReference>
<organism evidence="5">
    <name type="scientific">Chaetomium thermophilum (strain DSM 1495 / CBS 144.50 / IMI 039719)</name>
    <name type="common">Thermochaetoides thermophila</name>
    <dbReference type="NCBI Taxonomy" id="759272"/>
    <lineage>
        <taxon>Eukaryota</taxon>
        <taxon>Fungi</taxon>
        <taxon>Dikarya</taxon>
        <taxon>Ascomycota</taxon>
        <taxon>Pezizomycotina</taxon>
        <taxon>Sordariomycetes</taxon>
        <taxon>Sordariomycetidae</taxon>
        <taxon>Sordariales</taxon>
        <taxon>Chaetomiaceae</taxon>
        <taxon>Thermochaetoides</taxon>
    </lineage>
</organism>
<dbReference type="InterPro" id="IPR029069">
    <property type="entry name" value="HotDog_dom_sf"/>
</dbReference>
<reference evidence="4 5" key="1">
    <citation type="journal article" date="2011" name="Cell">
        <title>Insight into structure and assembly of the nuclear pore complex by utilizing the genome of a eukaryotic thermophile.</title>
        <authorList>
            <person name="Amlacher S."/>
            <person name="Sarges P."/>
            <person name="Flemming D."/>
            <person name="van Noort V."/>
            <person name="Kunze R."/>
            <person name="Devos D.P."/>
            <person name="Arumugam M."/>
            <person name="Bork P."/>
            <person name="Hurt E."/>
        </authorList>
    </citation>
    <scope>NUCLEOTIDE SEQUENCE [LARGE SCALE GENOMIC DNA]</scope>
    <source>
        <strain evidence="5">DSM 1495 / CBS 144.50 / IMI 039719</strain>
    </source>
</reference>
<accession>G0S966</accession>
<evidence type="ECO:0000313" key="5">
    <source>
        <dbReference type="Proteomes" id="UP000008066"/>
    </source>
</evidence>
<dbReference type="GO" id="GO:0047617">
    <property type="term" value="F:fatty acyl-CoA hydrolase activity"/>
    <property type="evidence" value="ECO:0007669"/>
    <property type="project" value="InterPro"/>
</dbReference>
<keyword evidence="5" id="KW-1185">Reference proteome</keyword>